<organism evidence="2 3">
    <name type="scientific">Colletotrichum paranaense</name>
    <dbReference type="NCBI Taxonomy" id="1914294"/>
    <lineage>
        <taxon>Eukaryota</taxon>
        <taxon>Fungi</taxon>
        <taxon>Dikarya</taxon>
        <taxon>Ascomycota</taxon>
        <taxon>Pezizomycotina</taxon>
        <taxon>Sordariomycetes</taxon>
        <taxon>Hypocreomycetidae</taxon>
        <taxon>Glomerellales</taxon>
        <taxon>Glomerellaceae</taxon>
        <taxon>Colletotrichum</taxon>
        <taxon>Colletotrichum acutatum species complex</taxon>
    </lineage>
</organism>
<evidence type="ECO:0000313" key="2">
    <source>
        <dbReference type="EMBL" id="KAK1531669.1"/>
    </source>
</evidence>
<dbReference type="Proteomes" id="UP001241169">
    <property type="component" value="Unassembled WGS sequence"/>
</dbReference>
<keyword evidence="1" id="KW-0732">Signal</keyword>
<keyword evidence="3" id="KW-1185">Reference proteome</keyword>
<protein>
    <recommendedName>
        <fullName evidence="4">Secreted protein</fullName>
    </recommendedName>
</protein>
<comment type="caution">
    <text evidence="2">The sequence shown here is derived from an EMBL/GenBank/DDBJ whole genome shotgun (WGS) entry which is preliminary data.</text>
</comment>
<sequence>MHEFMLVMLDLVLRGGCGDQTPTLYTNAPTSCATAGVDSPSSRRVPVKIWDRRLLDILSDSYCSSGASYFDCI</sequence>
<dbReference type="GeneID" id="85379476"/>
<feature type="chain" id="PRO_5047051884" description="Secreted protein" evidence="1">
    <location>
        <begin position="19"/>
        <end position="73"/>
    </location>
</feature>
<dbReference type="RefSeq" id="XP_060345925.1">
    <property type="nucleotide sequence ID" value="XM_060495577.1"/>
</dbReference>
<gene>
    <name evidence="2" type="ORF">CPAR01_11318</name>
</gene>
<accession>A0ABQ9SBH3</accession>
<evidence type="ECO:0000256" key="1">
    <source>
        <dbReference type="SAM" id="SignalP"/>
    </source>
</evidence>
<evidence type="ECO:0008006" key="4">
    <source>
        <dbReference type="Google" id="ProtNLM"/>
    </source>
</evidence>
<name>A0ABQ9SBH3_9PEZI</name>
<feature type="signal peptide" evidence="1">
    <location>
        <begin position="1"/>
        <end position="18"/>
    </location>
</feature>
<proteinExistence type="predicted"/>
<reference evidence="2 3" key="1">
    <citation type="submission" date="2016-10" db="EMBL/GenBank/DDBJ databases">
        <title>The genome sequence of Colletotrichum fioriniae PJ7.</title>
        <authorList>
            <person name="Baroncelli R."/>
        </authorList>
    </citation>
    <scope>NUCLEOTIDE SEQUENCE [LARGE SCALE GENOMIC DNA]</scope>
    <source>
        <strain evidence="2 3">IMI 384185</strain>
    </source>
</reference>
<dbReference type="EMBL" id="MOPA01000009">
    <property type="protein sequence ID" value="KAK1531669.1"/>
    <property type="molecule type" value="Genomic_DNA"/>
</dbReference>
<evidence type="ECO:0000313" key="3">
    <source>
        <dbReference type="Proteomes" id="UP001241169"/>
    </source>
</evidence>